<evidence type="ECO:0000313" key="2">
    <source>
        <dbReference type="EMBL" id="MBR8537882.1"/>
    </source>
</evidence>
<evidence type="ECO:0000313" key="3">
    <source>
        <dbReference type="Proteomes" id="UP000679220"/>
    </source>
</evidence>
<reference evidence="2" key="1">
    <citation type="journal article" date="2018" name="Int. J. Syst. Evol. Microbiol.">
        <title>Carboxylicivirga sediminis sp. nov., isolated from coastal sediment.</title>
        <authorList>
            <person name="Wang F.Q."/>
            <person name="Ren L.H."/>
            <person name="Zou R.J."/>
            <person name="Sun Y.Z."/>
            <person name="Liu X.J."/>
            <person name="Jiang F."/>
            <person name="Liu L.J."/>
        </authorList>
    </citation>
    <scope>NUCLEOTIDE SEQUENCE</scope>
    <source>
        <strain evidence="2">JR1</strain>
    </source>
</reference>
<organism evidence="2 3">
    <name type="scientific">Carboxylicivirga sediminis</name>
    <dbReference type="NCBI Taxonomy" id="2006564"/>
    <lineage>
        <taxon>Bacteria</taxon>
        <taxon>Pseudomonadati</taxon>
        <taxon>Bacteroidota</taxon>
        <taxon>Bacteroidia</taxon>
        <taxon>Marinilabiliales</taxon>
        <taxon>Marinilabiliaceae</taxon>
        <taxon>Carboxylicivirga</taxon>
    </lineage>
</organism>
<dbReference type="Proteomes" id="UP000679220">
    <property type="component" value="Unassembled WGS sequence"/>
</dbReference>
<feature type="signal peptide" evidence="1">
    <location>
        <begin position="1"/>
        <end position="22"/>
    </location>
</feature>
<comment type="caution">
    <text evidence="2">The sequence shown here is derived from an EMBL/GenBank/DDBJ whole genome shotgun (WGS) entry which is preliminary data.</text>
</comment>
<keyword evidence="1" id="KW-0732">Signal</keyword>
<proteinExistence type="predicted"/>
<reference evidence="2" key="2">
    <citation type="submission" date="2021-04" db="EMBL/GenBank/DDBJ databases">
        <authorList>
            <person name="Zhang T."/>
            <person name="Zhang Y."/>
            <person name="Lu D."/>
            <person name="Zuo D."/>
            <person name="Du Z."/>
        </authorList>
    </citation>
    <scope>NUCLEOTIDE SEQUENCE</scope>
    <source>
        <strain evidence="2">JR1</strain>
    </source>
</reference>
<gene>
    <name evidence="2" type="ORF">KDU71_20085</name>
</gene>
<evidence type="ECO:0000256" key="1">
    <source>
        <dbReference type="SAM" id="SignalP"/>
    </source>
</evidence>
<protein>
    <recommendedName>
        <fullName evidence="4">TonB C-terminal domain-containing protein</fullName>
    </recommendedName>
</protein>
<dbReference type="AlphaFoldDB" id="A0A941J1K9"/>
<dbReference type="EMBL" id="JAGTAR010000042">
    <property type="protein sequence ID" value="MBR8537882.1"/>
    <property type="molecule type" value="Genomic_DNA"/>
</dbReference>
<dbReference type="RefSeq" id="WP_212192907.1">
    <property type="nucleotide sequence ID" value="NZ_JAGTAR010000042.1"/>
</dbReference>
<name>A0A941J1K9_9BACT</name>
<accession>A0A941J1K9</accession>
<sequence>MKARHLFTALVLMVGLSTTTFARTPEAVAFKKCSKQLNKELKRSLRGPSFEYLKPDCCENVVVKFKVDKNNKLIFHNVSGEDEQLMKYVAETLQEADIYAVNSSLQGKMLRFPINFQHVEH</sequence>
<feature type="chain" id="PRO_5038086046" description="TonB C-terminal domain-containing protein" evidence="1">
    <location>
        <begin position="23"/>
        <end position="121"/>
    </location>
</feature>
<evidence type="ECO:0008006" key="4">
    <source>
        <dbReference type="Google" id="ProtNLM"/>
    </source>
</evidence>
<keyword evidence="3" id="KW-1185">Reference proteome</keyword>